<comment type="caution">
    <text evidence="2">The sequence shown here is derived from an EMBL/GenBank/DDBJ whole genome shotgun (WGS) entry which is preliminary data.</text>
</comment>
<evidence type="ECO:0000313" key="3">
    <source>
        <dbReference type="Proteomes" id="UP001403385"/>
    </source>
</evidence>
<sequence length="90" mass="10755">MADQDKDRVQQEEGNVDWESLEKKSERQDRREEEYDEEKVKDAVKNLSEEEKSMPYPDDFLADINLLMDEIKESRGGQLYSEEDHLDEEE</sequence>
<keyword evidence="3" id="KW-1185">Reference proteome</keyword>
<accession>A0AAW9RZK2</accession>
<evidence type="ECO:0000313" key="2">
    <source>
        <dbReference type="EMBL" id="MEN7550319.1"/>
    </source>
</evidence>
<evidence type="ECO:0000256" key="1">
    <source>
        <dbReference type="SAM" id="MobiDB-lite"/>
    </source>
</evidence>
<dbReference type="Proteomes" id="UP001403385">
    <property type="component" value="Unassembled WGS sequence"/>
</dbReference>
<dbReference type="RefSeq" id="WP_346823101.1">
    <property type="nucleotide sequence ID" value="NZ_JBDKWZ010000013.1"/>
</dbReference>
<proteinExistence type="predicted"/>
<feature type="compositionally biased region" description="Basic and acidic residues" evidence="1">
    <location>
        <begin position="1"/>
        <end position="11"/>
    </location>
</feature>
<feature type="region of interest" description="Disordered" evidence="1">
    <location>
        <begin position="1"/>
        <end position="57"/>
    </location>
</feature>
<reference evidence="2 3" key="1">
    <citation type="submission" date="2024-04" db="EMBL/GenBank/DDBJ databases">
        <title>Novel genus in family Flammeovirgaceae.</title>
        <authorList>
            <person name="Nguyen T.H."/>
            <person name="Vuong T.Q."/>
            <person name="Le H."/>
            <person name="Kim S.-G."/>
        </authorList>
    </citation>
    <scope>NUCLEOTIDE SEQUENCE [LARGE SCALE GENOMIC DNA]</scope>
    <source>
        <strain evidence="2 3">JCM 23209</strain>
    </source>
</reference>
<feature type="compositionally biased region" description="Basic and acidic residues" evidence="1">
    <location>
        <begin position="20"/>
        <end position="53"/>
    </location>
</feature>
<dbReference type="AlphaFoldDB" id="A0AAW9RZK2"/>
<organism evidence="2 3">
    <name type="scientific">Rapidithrix thailandica</name>
    <dbReference type="NCBI Taxonomy" id="413964"/>
    <lineage>
        <taxon>Bacteria</taxon>
        <taxon>Pseudomonadati</taxon>
        <taxon>Bacteroidota</taxon>
        <taxon>Cytophagia</taxon>
        <taxon>Cytophagales</taxon>
        <taxon>Flammeovirgaceae</taxon>
        <taxon>Rapidithrix</taxon>
    </lineage>
</organism>
<dbReference type="EMBL" id="JBDKWZ010000013">
    <property type="protein sequence ID" value="MEN7550319.1"/>
    <property type="molecule type" value="Genomic_DNA"/>
</dbReference>
<name>A0AAW9RZK2_9BACT</name>
<protein>
    <submittedName>
        <fullName evidence="2">Uncharacterized protein</fullName>
    </submittedName>
</protein>
<gene>
    <name evidence="2" type="ORF">AAG747_20535</name>
</gene>